<keyword evidence="2" id="KW-0614">Plasmid</keyword>
<evidence type="ECO:0000313" key="2">
    <source>
        <dbReference type="EMBL" id="ANJ76500.1"/>
    </source>
</evidence>
<dbReference type="OrthoDB" id="9918034at2"/>
<dbReference type="AlphaFoldDB" id="A0A192A7P5"/>
<name>A0A192A7P5_9RALS</name>
<dbReference type="GeneID" id="61529940"/>
<feature type="transmembrane region" description="Helical" evidence="1">
    <location>
        <begin position="51"/>
        <end position="72"/>
    </location>
</feature>
<feature type="transmembrane region" description="Helical" evidence="1">
    <location>
        <begin position="12"/>
        <end position="31"/>
    </location>
</feature>
<reference evidence="3" key="1">
    <citation type="submission" date="2016-06" db="EMBL/GenBank/DDBJ databases">
        <authorList>
            <person name="Xu Y."/>
            <person name="Nagy A."/>
            <person name="Yan X."/>
            <person name="Kim S.W."/>
            <person name="Haley B."/>
            <person name="Liu N.T."/>
            <person name="Nou X."/>
        </authorList>
    </citation>
    <scope>NUCLEOTIDE SEQUENCE [LARGE SCALE GENOMIC DNA]</scope>
    <source>
        <strain evidence="3">ATCC 49129</strain>
        <plasmid evidence="3">pri-1</plasmid>
    </source>
</reference>
<dbReference type="Proteomes" id="UP000078572">
    <property type="component" value="Plasmid pRI-1"/>
</dbReference>
<geneLocation type="plasmid" evidence="3">
    <name>pri-1</name>
</geneLocation>
<dbReference type="EMBL" id="CP016024">
    <property type="protein sequence ID" value="ANJ76500.1"/>
    <property type="molecule type" value="Genomic_DNA"/>
</dbReference>
<sequence>MSNSSQDVVAHLLPAVVAVVVFVGVVLGVPYLMVETGFASWLVSTSRAHPIIVGVALVVTGIPLFICAGRMFGRK</sequence>
<keyword evidence="1" id="KW-0472">Membrane</keyword>
<protein>
    <submittedName>
        <fullName evidence="2">Uncharacterized protein</fullName>
    </submittedName>
</protein>
<dbReference type="RefSeq" id="WP_024979567.1">
    <property type="nucleotide sequence ID" value="NZ_CP016024.1"/>
</dbReference>
<evidence type="ECO:0000256" key="1">
    <source>
        <dbReference type="SAM" id="Phobius"/>
    </source>
</evidence>
<gene>
    <name evidence="2" type="ORF">A9Y76_28335</name>
</gene>
<accession>A0A192A7P5</accession>
<keyword evidence="1" id="KW-0812">Transmembrane</keyword>
<keyword evidence="1" id="KW-1133">Transmembrane helix</keyword>
<proteinExistence type="predicted"/>
<keyword evidence="3" id="KW-1185">Reference proteome</keyword>
<organism evidence="2 3">
    <name type="scientific">Ralstonia insidiosa</name>
    <dbReference type="NCBI Taxonomy" id="190721"/>
    <lineage>
        <taxon>Bacteria</taxon>
        <taxon>Pseudomonadati</taxon>
        <taxon>Pseudomonadota</taxon>
        <taxon>Betaproteobacteria</taxon>
        <taxon>Burkholderiales</taxon>
        <taxon>Burkholderiaceae</taxon>
        <taxon>Ralstonia</taxon>
    </lineage>
</organism>
<evidence type="ECO:0000313" key="3">
    <source>
        <dbReference type="Proteomes" id="UP000078572"/>
    </source>
</evidence>